<dbReference type="Pfam" id="PF08241">
    <property type="entry name" value="Methyltransf_11"/>
    <property type="match status" value="1"/>
</dbReference>
<dbReference type="PATRIC" id="fig|42256.3.peg.500"/>
<sequence length="223" mass="25478">MKGDYVRRSVPQKALDFVTFPLRAVMPFRAGERERWGLTSRASERLEYAAGETVGYTLDIGCGPKNRLVNEYLGGNGFGIDVFDYDGSLGPDQVFEDLTSFPFRDASFDSATLVATLHHIPRSQRDAELKEVYRVIRPGGNVVLTQALPLAEILIHKITRVHARLFGKHYDIDLLREMHEEEEDHVTDEEIVERLARAGFRDIEKKPFLTQWGVNRAFVGWKR</sequence>
<dbReference type="Proteomes" id="UP000025229">
    <property type="component" value="Chromosome"/>
</dbReference>
<dbReference type="STRING" id="42256.RradSPS_0492"/>
<dbReference type="EMBL" id="CP007514">
    <property type="protein sequence ID" value="AHY45775.1"/>
    <property type="molecule type" value="Genomic_DNA"/>
</dbReference>
<dbReference type="HOGENOM" id="CLU_1239385_0_0_11"/>
<dbReference type="AlphaFoldDB" id="A0A023X179"/>
<dbReference type="GO" id="GO:0032259">
    <property type="term" value="P:methylation"/>
    <property type="evidence" value="ECO:0007669"/>
    <property type="project" value="UniProtKB-KW"/>
</dbReference>
<evidence type="ECO:0000313" key="3">
    <source>
        <dbReference type="Proteomes" id="UP000025229"/>
    </source>
</evidence>
<name>A0A023X179_RUBRA</name>
<dbReference type="InterPro" id="IPR029063">
    <property type="entry name" value="SAM-dependent_MTases_sf"/>
</dbReference>
<dbReference type="GO" id="GO:0008757">
    <property type="term" value="F:S-adenosylmethionine-dependent methyltransferase activity"/>
    <property type="evidence" value="ECO:0007669"/>
    <property type="project" value="InterPro"/>
</dbReference>
<proteinExistence type="predicted"/>
<accession>A0A023X179</accession>
<keyword evidence="2" id="KW-0489">Methyltransferase</keyword>
<dbReference type="Gene3D" id="3.40.50.150">
    <property type="entry name" value="Vaccinia Virus protein VP39"/>
    <property type="match status" value="1"/>
</dbReference>
<evidence type="ECO:0000259" key="1">
    <source>
        <dbReference type="Pfam" id="PF08241"/>
    </source>
</evidence>
<keyword evidence="3" id="KW-1185">Reference proteome</keyword>
<dbReference type="InterPro" id="IPR013216">
    <property type="entry name" value="Methyltransf_11"/>
</dbReference>
<dbReference type="CDD" id="cd02440">
    <property type="entry name" value="AdoMet_MTases"/>
    <property type="match status" value="1"/>
</dbReference>
<evidence type="ECO:0000313" key="2">
    <source>
        <dbReference type="EMBL" id="AHY45775.1"/>
    </source>
</evidence>
<gene>
    <name evidence="2" type="ORF">RradSPS_0492</name>
</gene>
<feature type="domain" description="Methyltransferase type 11" evidence="1">
    <location>
        <begin position="58"/>
        <end position="143"/>
    </location>
</feature>
<dbReference type="KEGG" id="rrd:RradSPS_0492"/>
<protein>
    <submittedName>
        <fullName evidence="2">Methyltransferase domain</fullName>
    </submittedName>
</protein>
<keyword evidence="2" id="KW-0808">Transferase</keyword>
<dbReference type="SUPFAM" id="SSF53335">
    <property type="entry name" value="S-adenosyl-L-methionine-dependent methyltransferases"/>
    <property type="match status" value="1"/>
</dbReference>
<organism evidence="2 3">
    <name type="scientific">Rubrobacter radiotolerans</name>
    <name type="common">Arthrobacter radiotolerans</name>
    <dbReference type="NCBI Taxonomy" id="42256"/>
    <lineage>
        <taxon>Bacteria</taxon>
        <taxon>Bacillati</taxon>
        <taxon>Actinomycetota</taxon>
        <taxon>Rubrobacteria</taxon>
        <taxon>Rubrobacterales</taxon>
        <taxon>Rubrobacteraceae</taxon>
        <taxon>Rubrobacter</taxon>
    </lineage>
</organism>
<reference evidence="2 3" key="1">
    <citation type="submission" date="2014-03" db="EMBL/GenBank/DDBJ databases">
        <title>Complete genome sequence of the Radio-Resistant Rubrobacter radiotolerans RSPS-4.</title>
        <authorList>
            <person name="Egas C.C."/>
            <person name="Barroso C.C."/>
            <person name="Froufe H.J.C."/>
            <person name="Pacheco J.J."/>
            <person name="Albuquerque L.L."/>
            <person name="da Costa M.M.S."/>
        </authorList>
    </citation>
    <scope>NUCLEOTIDE SEQUENCE [LARGE SCALE GENOMIC DNA]</scope>
    <source>
        <strain evidence="2 3">RSPS-4</strain>
    </source>
</reference>